<organism evidence="1 2">
    <name type="scientific">Mesorhizobium ciceri</name>
    <dbReference type="NCBI Taxonomy" id="39645"/>
    <lineage>
        <taxon>Bacteria</taxon>
        <taxon>Pseudomonadati</taxon>
        <taxon>Pseudomonadota</taxon>
        <taxon>Alphaproteobacteria</taxon>
        <taxon>Hyphomicrobiales</taxon>
        <taxon>Phyllobacteriaceae</taxon>
        <taxon>Mesorhizobium</taxon>
    </lineage>
</organism>
<evidence type="ECO:0000313" key="2">
    <source>
        <dbReference type="Proteomes" id="UP001060070"/>
    </source>
</evidence>
<evidence type="ECO:0000313" key="1">
    <source>
        <dbReference type="EMBL" id="UTU55154.1"/>
    </source>
</evidence>
<dbReference type="AlphaFoldDB" id="A0AB38TK81"/>
<dbReference type="RefSeq" id="WP_081714364.1">
    <property type="nucleotide sequence ID" value="NZ_CP088148.1"/>
</dbReference>
<dbReference type="Proteomes" id="UP001060070">
    <property type="component" value="Plasmid unnamed"/>
</dbReference>
<keyword evidence="1" id="KW-0614">Plasmid</keyword>
<reference evidence="1 2" key="1">
    <citation type="journal article" date="2022" name="Microbiol. Resour. Announc.">
        <title>Complete Genome Sequence of Mesorhizobium ciceri Strain R30, a Rhizobium Used as a Commercial Inoculant for Chickpea in Argentina.</title>
        <authorList>
            <person name="Foresto E."/>
            <person name="Revale S."/>
            <person name="Primo E."/>
            <person name="Nievas F."/>
            <person name="Carezzano E."/>
            <person name="Puente M."/>
            <person name="Alzari P."/>
            <person name="Mart M."/>
            <person name="Ben-Assaya M."/>
            <person name="Mornico D."/>
            <person name="Santoro M."/>
            <person name="Mart F."/>
            <person name="Giordano W."/>
            <person name="Bogino P."/>
        </authorList>
    </citation>
    <scope>NUCLEOTIDE SEQUENCE [LARGE SCALE GENOMIC DNA]</scope>
    <source>
        <strain evidence="1 2">R30</strain>
    </source>
</reference>
<accession>A0AB38TK81</accession>
<sequence length="241" mass="27171">MPTKINLALPVYGAAYKSVFVRSLFAALTHESLSSYAFTLSEIEYTDIPFSRNYLLTNFYYKKLDCSHILMIDSDMGFSPDLIAAMLALDKPVVGTLYPRRLVDLRKLHSLSKLPFDKAFAQSLEFLGTIIEPRQEMGGFVRVSLCGTGIFLVSRDCVARIIDKLPETVNRSRYRKNKYAAQFESFLTPFSKIVTPDVDLPTDFSFCHRWAQQCGGEIWASYDRKVAHAGSLTVSAAYSDL</sequence>
<protein>
    <recommendedName>
        <fullName evidence="3">Glycosyltransferase</fullName>
    </recommendedName>
</protein>
<gene>
    <name evidence="1" type="ORF">LRP29_33000</name>
</gene>
<dbReference type="EMBL" id="CP088148">
    <property type="protein sequence ID" value="UTU55154.1"/>
    <property type="molecule type" value="Genomic_DNA"/>
</dbReference>
<geneLocation type="plasmid" evidence="1 2">
    <name>unnamed</name>
</geneLocation>
<evidence type="ECO:0008006" key="3">
    <source>
        <dbReference type="Google" id="ProtNLM"/>
    </source>
</evidence>
<proteinExistence type="predicted"/>
<name>A0AB38TK81_9HYPH</name>
<keyword evidence="2" id="KW-1185">Reference proteome</keyword>
<dbReference type="SUPFAM" id="SSF53448">
    <property type="entry name" value="Nucleotide-diphospho-sugar transferases"/>
    <property type="match status" value="1"/>
</dbReference>
<dbReference type="InterPro" id="IPR029044">
    <property type="entry name" value="Nucleotide-diphossugar_trans"/>
</dbReference>